<reference evidence="11" key="1">
    <citation type="journal article" date="2019" name="Int. J. Syst. Evol. Microbiol.">
        <title>The Global Catalogue of Microorganisms (GCM) 10K type strain sequencing project: providing services to taxonomists for standard genome sequencing and annotation.</title>
        <authorList>
            <consortium name="The Broad Institute Genomics Platform"/>
            <consortium name="The Broad Institute Genome Sequencing Center for Infectious Disease"/>
            <person name="Wu L."/>
            <person name="Ma J."/>
        </authorList>
    </citation>
    <scope>NUCLEOTIDE SEQUENCE [LARGE SCALE GENOMIC DNA]</scope>
    <source>
        <strain evidence="11">CCUG 55328</strain>
    </source>
</reference>
<feature type="region of interest" description="Disordered" evidence="8">
    <location>
        <begin position="154"/>
        <end position="174"/>
    </location>
</feature>
<dbReference type="RefSeq" id="WP_380788860.1">
    <property type="nucleotide sequence ID" value="NZ_JBHTKR010000001.1"/>
</dbReference>
<dbReference type="InterPro" id="IPR001343">
    <property type="entry name" value="Hemolysn_Ca-bd"/>
</dbReference>
<keyword evidence="3" id="KW-0964">Secreted</keyword>
<keyword evidence="6" id="KW-0843">Virulence</keyword>
<dbReference type="SUPFAM" id="SSF51120">
    <property type="entry name" value="beta-Roll"/>
    <property type="match status" value="3"/>
</dbReference>
<dbReference type="PANTHER" id="PTHR38340">
    <property type="entry name" value="S-LAYER PROTEIN"/>
    <property type="match status" value="1"/>
</dbReference>
<keyword evidence="5" id="KW-0677">Repeat</keyword>
<evidence type="ECO:0000256" key="5">
    <source>
        <dbReference type="ARBA" id="ARBA00022737"/>
    </source>
</evidence>
<dbReference type="InterPro" id="IPR018511">
    <property type="entry name" value="Hemolysin-typ_Ca-bd_CS"/>
</dbReference>
<dbReference type="CDD" id="cd00081">
    <property type="entry name" value="Hint"/>
    <property type="match status" value="1"/>
</dbReference>
<comment type="caution">
    <text evidence="10">The sequence shown here is derived from an EMBL/GenBank/DDBJ whole genome shotgun (WGS) entry which is preliminary data.</text>
</comment>
<keyword evidence="11" id="KW-1185">Reference proteome</keyword>
<evidence type="ECO:0000313" key="11">
    <source>
        <dbReference type="Proteomes" id="UP001597151"/>
    </source>
</evidence>
<dbReference type="PROSITE" id="PS00330">
    <property type="entry name" value="HEMOLYSIN_CALCIUM"/>
    <property type="match status" value="6"/>
</dbReference>
<evidence type="ECO:0000256" key="8">
    <source>
        <dbReference type="SAM" id="MobiDB-lite"/>
    </source>
</evidence>
<dbReference type="InterPro" id="IPR003995">
    <property type="entry name" value="RTX_toxin_determinant-A"/>
</dbReference>
<dbReference type="InterPro" id="IPR050557">
    <property type="entry name" value="RTX_toxin/Mannuronan_C5-epim"/>
</dbReference>
<dbReference type="Pfam" id="PF00353">
    <property type="entry name" value="HemolysinCabind"/>
    <property type="match status" value="3"/>
</dbReference>
<feature type="domain" description="Hedgehog/Intein (Hint)" evidence="9">
    <location>
        <begin position="665"/>
        <end position="803"/>
    </location>
</feature>
<protein>
    <submittedName>
        <fullName evidence="10">Hint domain-containing protein</fullName>
    </submittedName>
</protein>
<sequence>MYHPRRREPGLADVGVMVMPNGYRVTLGNGALDSADVIGGPLITFTTSSILGAGSWTWSGTFNGTTFTNTFEPGVYYLGSDGFVYFVPDYGPVATITAAKVTTNPSFVAPDGIVTGTGGNDLIGTGFTDADGTSPGAGADQIRAGAGNDNVQAGAGNDTITGGGGNDVIDGGTGNDVIHGDMNANPVSATSEVLDWTAPGPDAASLAAGFTQDTGTMRVAVSFASSGNNNPGFRIESTDTTYVAAGEPFDPNSSLLLSGTGDAATSTTTIRFAAEAGSGMSDAVQNVSFRINDIDWANASYRDLVTVNAFDLNGNPVTVTITPGAGDTVTGNTIQANNQTDNINSPAGSALIQITGPVSRISISYSNGLTGAHSIWVSDVHFTTIPQVAGNDTLSGGDGNDTIHGEDGNDSLSGGNGDDRLFGGAGNDTLNGDAGNDILSGGAGTNRLFGGDGNDTIIGGAGADTISGATGMDFVDYSASGAGVSVNLSTGTLAGGDAANDTLTDGIDGIIGSGWNDTLTGYDGQGADWTNVFYGGAGDDLIDGRGGDDLLYGGDGNDTIIGGTGADLIEGGAGDDLILVGSGDTVSGGAGNDRFVLDANALGGGTIAIDGGETDEPGGDTLDFGGLLDWEDVTYTSTDPNALSGTATLADGTIVNFSNMESVIICFTAGTRILTPQGPRPVEDLRRGDMVITRDNGPQPLRWTGRREVDGQGDFAPIRFETGVFDNTRPLLVSPQHRMLHQSTAAALYFNTPEVLLSAKHLVNGRSVTRSDCARVTYLHLLFDRHEIIFAEGAATESFHPGHVGLRALSDASREDLFQCFPNLRSNPASYGDTARTCLHEHESRLLQPA</sequence>
<name>A0ABW3T929_9RHOB</name>
<comment type="subcellular location">
    <subcellularLocation>
        <location evidence="1">Membrane</location>
    </subcellularLocation>
    <subcellularLocation>
        <location evidence="2">Secreted</location>
    </subcellularLocation>
</comment>
<dbReference type="Gene3D" id="2.170.16.10">
    <property type="entry name" value="Hedgehog/Intein (Hint) domain"/>
    <property type="match status" value="1"/>
</dbReference>
<dbReference type="PRINTS" id="PR00313">
    <property type="entry name" value="CABNDNGRPT"/>
</dbReference>
<proteinExistence type="predicted"/>
<dbReference type="InterPro" id="IPR011049">
    <property type="entry name" value="Serralysin-like_metalloprot_C"/>
</dbReference>
<evidence type="ECO:0000313" key="10">
    <source>
        <dbReference type="EMBL" id="MFD1193548.1"/>
    </source>
</evidence>
<dbReference type="EMBL" id="JBHTKR010000001">
    <property type="protein sequence ID" value="MFD1193548.1"/>
    <property type="molecule type" value="Genomic_DNA"/>
</dbReference>
<keyword evidence="7" id="KW-0472">Membrane</keyword>
<evidence type="ECO:0000256" key="4">
    <source>
        <dbReference type="ARBA" id="ARBA00022656"/>
    </source>
</evidence>
<evidence type="ECO:0000256" key="6">
    <source>
        <dbReference type="ARBA" id="ARBA00023026"/>
    </source>
</evidence>
<evidence type="ECO:0000256" key="3">
    <source>
        <dbReference type="ARBA" id="ARBA00022525"/>
    </source>
</evidence>
<dbReference type="InterPro" id="IPR036844">
    <property type="entry name" value="Hint_dom_sf"/>
</dbReference>
<dbReference type="SUPFAM" id="SSF51294">
    <property type="entry name" value="Hedgehog/intein (Hint) domain"/>
    <property type="match status" value="1"/>
</dbReference>
<accession>A0ABW3T929</accession>
<feature type="region of interest" description="Disordered" evidence="8">
    <location>
        <begin position="391"/>
        <end position="427"/>
    </location>
</feature>
<dbReference type="PANTHER" id="PTHR38340:SF1">
    <property type="entry name" value="S-LAYER PROTEIN"/>
    <property type="match status" value="1"/>
</dbReference>
<dbReference type="Proteomes" id="UP001597151">
    <property type="component" value="Unassembled WGS sequence"/>
</dbReference>
<gene>
    <name evidence="10" type="ORF">ACFQ3C_02550</name>
</gene>
<evidence type="ECO:0000256" key="2">
    <source>
        <dbReference type="ARBA" id="ARBA00004613"/>
    </source>
</evidence>
<evidence type="ECO:0000259" key="9">
    <source>
        <dbReference type="Pfam" id="PF13403"/>
    </source>
</evidence>
<dbReference type="Pfam" id="PF13403">
    <property type="entry name" value="Hint_2"/>
    <property type="match status" value="1"/>
</dbReference>
<evidence type="ECO:0000256" key="7">
    <source>
        <dbReference type="ARBA" id="ARBA00023136"/>
    </source>
</evidence>
<dbReference type="PRINTS" id="PR01488">
    <property type="entry name" value="RTXTOXINA"/>
</dbReference>
<dbReference type="Gene3D" id="2.150.10.10">
    <property type="entry name" value="Serralysin-like metalloprotease, C-terminal"/>
    <property type="match status" value="5"/>
</dbReference>
<keyword evidence="4" id="KW-0800">Toxin</keyword>
<dbReference type="InterPro" id="IPR028992">
    <property type="entry name" value="Hedgehog/Intein_dom"/>
</dbReference>
<organism evidence="10 11">
    <name type="scientific">Seohaeicola saemankumensis</name>
    <dbReference type="NCBI Taxonomy" id="481181"/>
    <lineage>
        <taxon>Bacteria</taxon>
        <taxon>Pseudomonadati</taxon>
        <taxon>Pseudomonadota</taxon>
        <taxon>Alphaproteobacteria</taxon>
        <taxon>Rhodobacterales</taxon>
        <taxon>Roseobacteraceae</taxon>
        <taxon>Seohaeicola</taxon>
    </lineage>
</organism>
<feature type="compositionally biased region" description="Gly residues" evidence="8">
    <location>
        <begin position="161"/>
        <end position="174"/>
    </location>
</feature>
<evidence type="ECO:0000256" key="1">
    <source>
        <dbReference type="ARBA" id="ARBA00004370"/>
    </source>
</evidence>